<evidence type="ECO:0000313" key="2">
    <source>
        <dbReference type="Proteomes" id="UP000823633"/>
    </source>
</evidence>
<dbReference type="EMBL" id="JADIMU010000032">
    <property type="protein sequence ID" value="MBO8443159.1"/>
    <property type="molecule type" value="Genomic_DNA"/>
</dbReference>
<organism evidence="1 2">
    <name type="scientific">Candidatus Aphodenecus pullistercoris</name>
    <dbReference type="NCBI Taxonomy" id="2840669"/>
    <lineage>
        <taxon>Bacteria</taxon>
        <taxon>Pseudomonadati</taxon>
        <taxon>Spirochaetota</taxon>
        <taxon>Spirochaetia</taxon>
        <taxon>Spirochaetales</taxon>
        <taxon>Candidatus Aphodenecus</taxon>
    </lineage>
</organism>
<proteinExistence type="predicted"/>
<sequence length="183" mass="19941">MRRILLTMLLPALLAFQGLAVSYTPSLAMHTSIAICSNLSLDDEPVASRTSISVDAELNALSMDIASVHEVSLGMKASVLSDSLVYMNSYMLGSTRFSLYAEYEAQLSSFLIGGAFGLGYGLVHRQNIGYWFLEGSLSTGFQLSPWVALECQLALLYRREYLETHMGLGFRVTVPDGLIGGAR</sequence>
<name>A0A9D9H9R4_9SPIR</name>
<comment type="caution">
    <text evidence="1">The sequence shown here is derived from an EMBL/GenBank/DDBJ whole genome shotgun (WGS) entry which is preliminary data.</text>
</comment>
<evidence type="ECO:0000313" key="1">
    <source>
        <dbReference type="EMBL" id="MBO8443159.1"/>
    </source>
</evidence>
<protein>
    <submittedName>
        <fullName evidence="1">Uncharacterized protein</fullName>
    </submittedName>
</protein>
<dbReference type="Proteomes" id="UP000823633">
    <property type="component" value="Unassembled WGS sequence"/>
</dbReference>
<dbReference type="AlphaFoldDB" id="A0A9D9H9R4"/>
<reference evidence="1" key="2">
    <citation type="journal article" date="2021" name="PeerJ">
        <title>Extensive microbial diversity within the chicken gut microbiome revealed by metagenomics and culture.</title>
        <authorList>
            <person name="Gilroy R."/>
            <person name="Ravi A."/>
            <person name="Getino M."/>
            <person name="Pursley I."/>
            <person name="Horton D.L."/>
            <person name="Alikhan N.F."/>
            <person name="Baker D."/>
            <person name="Gharbi K."/>
            <person name="Hall N."/>
            <person name="Watson M."/>
            <person name="Adriaenssens E.M."/>
            <person name="Foster-Nyarko E."/>
            <person name="Jarju S."/>
            <person name="Secka A."/>
            <person name="Antonio M."/>
            <person name="Oren A."/>
            <person name="Chaudhuri R.R."/>
            <person name="La Ragione R."/>
            <person name="Hildebrand F."/>
            <person name="Pallen M.J."/>
        </authorList>
    </citation>
    <scope>NUCLEOTIDE SEQUENCE</scope>
    <source>
        <strain evidence="1">11167</strain>
    </source>
</reference>
<accession>A0A9D9H9R4</accession>
<gene>
    <name evidence="1" type="ORF">IAC42_05310</name>
</gene>
<reference evidence="1" key="1">
    <citation type="submission" date="2020-10" db="EMBL/GenBank/DDBJ databases">
        <authorList>
            <person name="Gilroy R."/>
        </authorList>
    </citation>
    <scope>NUCLEOTIDE SEQUENCE</scope>
    <source>
        <strain evidence="1">11167</strain>
    </source>
</reference>